<dbReference type="AlphaFoldDB" id="A0A7W6CNW7"/>
<comment type="caution">
    <text evidence="1">The sequence shown here is derived from an EMBL/GenBank/DDBJ whole genome shotgun (WGS) entry which is preliminary data.</text>
</comment>
<sequence>MLQECVSYHRHQGVSMKTSPGSSLEVVQTQLFFELLVGLLTDPPGLDGPGDLLSPGRFER</sequence>
<dbReference type="Proteomes" id="UP000548867">
    <property type="component" value="Unassembled WGS sequence"/>
</dbReference>
<organism evidence="1 2">
    <name type="scientific">Novosphingobium sediminicola</name>
    <dbReference type="NCBI Taxonomy" id="563162"/>
    <lineage>
        <taxon>Bacteria</taxon>
        <taxon>Pseudomonadati</taxon>
        <taxon>Pseudomonadota</taxon>
        <taxon>Alphaproteobacteria</taxon>
        <taxon>Sphingomonadales</taxon>
        <taxon>Sphingomonadaceae</taxon>
        <taxon>Novosphingobium</taxon>
    </lineage>
</organism>
<proteinExistence type="predicted"/>
<protein>
    <submittedName>
        <fullName evidence="1">Uncharacterized protein</fullName>
    </submittedName>
</protein>
<dbReference type="EMBL" id="JACIDX010000040">
    <property type="protein sequence ID" value="MBB3957833.1"/>
    <property type="molecule type" value="Genomic_DNA"/>
</dbReference>
<gene>
    <name evidence="1" type="ORF">GGR38_004808</name>
</gene>
<evidence type="ECO:0000313" key="1">
    <source>
        <dbReference type="EMBL" id="MBB3957833.1"/>
    </source>
</evidence>
<reference evidence="1 2" key="1">
    <citation type="submission" date="2020-08" db="EMBL/GenBank/DDBJ databases">
        <title>Genomic Encyclopedia of Type Strains, Phase IV (KMG-IV): sequencing the most valuable type-strain genomes for metagenomic binning, comparative biology and taxonomic classification.</title>
        <authorList>
            <person name="Goeker M."/>
        </authorList>
    </citation>
    <scope>NUCLEOTIDE SEQUENCE [LARGE SCALE GENOMIC DNA]</scope>
    <source>
        <strain evidence="1 2">DSM 27057</strain>
    </source>
</reference>
<keyword evidence="2" id="KW-1185">Reference proteome</keyword>
<accession>A0A7W6CNW7</accession>
<name>A0A7W6CNW7_9SPHN</name>
<evidence type="ECO:0000313" key="2">
    <source>
        <dbReference type="Proteomes" id="UP000548867"/>
    </source>
</evidence>